<dbReference type="SUPFAM" id="SSF49401">
    <property type="entry name" value="Bacterial adhesins"/>
    <property type="match status" value="1"/>
</dbReference>
<dbReference type="AlphaFoldDB" id="A0A0N1KH30"/>
<dbReference type="InterPro" id="IPR008966">
    <property type="entry name" value="Adhesion_dom_sf"/>
</dbReference>
<dbReference type="GO" id="GO:0007155">
    <property type="term" value="P:cell adhesion"/>
    <property type="evidence" value="ECO:0007669"/>
    <property type="project" value="InterPro"/>
</dbReference>
<proteinExistence type="predicted"/>
<keyword evidence="3" id="KW-1185">Reference proteome</keyword>
<accession>A0A0N1KH30</accession>
<reference evidence="2 3" key="1">
    <citation type="submission" date="2015-07" db="EMBL/GenBank/DDBJ databases">
        <title>ATOL: Assembling a taxonomically balanced genome-scale reconstruction of the evolutionary history of the Enterobacteriaceae.</title>
        <authorList>
            <person name="Plunkett G.III."/>
            <person name="Neeno-Eckwall E.C."/>
            <person name="Glasner J.D."/>
            <person name="Perna N.T."/>
        </authorList>
    </citation>
    <scope>NUCLEOTIDE SEQUENCE [LARGE SCALE GENOMIC DNA]</scope>
    <source>
        <strain evidence="2 3">ATCC 35017</strain>
    </source>
</reference>
<organism evidence="2 3">
    <name type="scientific">Moellerella wisconsensis ATCC 35017</name>
    <dbReference type="NCBI Taxonomy" id="1354267"/>
    <lineage>
        <taxon>Bacteria</taxon>
        <taxon>Pseudomonadati</taxon>
        <taxon>Pseudomonadota</taxon>
        <taxon>Gammaproteobacteria</taxon>
        <taxon>Enterobacterales</taxon>
        <taxon>Morganellaceae</taxon>
        <taxon>Moellerella</taxon>
    </lineage>
</organism>
<feature type="signal peptide" evidence="1">
    <location>
        <begin position="1"/>
        <end position="30"/>
    </location>
</feature>
<dbReference type="Proteomes" id="UP000053226">
    <property type="component" value="Unassembled WGS sequence"/>
</dbReference>
<keyword evidence="1" id="KW-0732">Signal</keyword>
<comment type="caution">
    <text evidence="2">The sequence shown here is derived from an EMBL/GenBank/DDBJ whole genome shotgun (WGS) entry which is preliminary data.</text>
</comment>
<name>A0A0N1KH30_9GAMM</name>
<dbReference type="EMBL" id="LGAA01000026">
    <property type="protein sequence ID" value="KPD01918.1"/>
    <property type="molecule type" value="Genomic_DNA"/>
</dbReference>
<evidence type="ECO:0000256" key="1">
    <source>
        <dbReference type="SAM" id="SignalP"/>
    </source>
</evidence>
<sequence>MKFTIYLCHINKIKKILIIFLLLFSSFSQALTCTSQEGQNILKRDVFTSFFYPDTLIGRDLFRSDKVNISIICTNNSTVPKNVYIRYDKNIIDNYNPNVDKVDFILQMKNQQYIAGMDSLIPQASILPGETHTIDLNYLYIMRMTDFPHQILSNHPSMVEIKLSIGELDDISAGVTTKIVVIRNMKLISFPHCELGLSMRILPANIDFGVITFSGDHPIEKIKNFSLEFTRDITSGCSLNQLPDYNVDIYFSTPNRLDYDNAFSLDNGLSIALTSMDGYAQSVKFNQPHKVHRIIMNRNGKYKSFASFSARLYNNNAVIRPGAFSAPVTINVYYH</sequence>
<evidence type="ECO:0000313" key="2">
    <source>
        <dbReference type="EMBL" id="KPD01918.1"/>
    </source>
</evidence>
<protein>
    <recommendedName>
        <fullName evidence="4">Fimbrial-type adhesion domain-containing protein</fullName>
    </recommendedName>
</protein>
<gene>
    <name evidence="2" type="ORF">M992_2461</name>
</gene>
<dbReference type="InterPro" id="IPR036937">
    <property type="entry name" value="Adhesion_dom_fimbrial_sf"/>
</dbReference>
<dbReference type="RefSeq" id="WP_053908846.1">
    <property type="nucleotide sequence ID" value="NZ_CAWMUS010000026.1"/>
</dbReference>
<evidence type="ECO:0000313" key="3">
    <source>
        <dbReference type="Proteomes" id="UP000053226"/>
    </source>
</evidence>
<feature type="chain" id="PRO_5005875735" description="Fimbrial-type adhesion domain-containing protein" evidence="1">
    <location>
        <begin position="31"/>
        <end position="335"/>
    </location>
</feature>
<evidence type="ECO:0008006" key="4">
    <source>
        <dbReference type="Google" id="ProtNLM"/>
    </source>
</evidence>
<dbReference type="GO" id="GO:0009289">
    <property type="term" value="C:pilus"/>
    <property type="evidence" value="ECO:0007669"/>
    <property type="project" value="InterPro"/>
</dbReference>
<dbReference type="Gene3D" id="2.60.40.1090">
    <property type="entry name" value="Fimbrial-type adhesion domain"/>
    <property type="match status" value="1"/>
</dbReference>